<proteinExistence type="predicted"/>
<dbReference type="STRING" id="1034346.GCA_000313565_00665"/>
<feature type="domain" description="DUF4097" evidence="1">
    <location>
        <begin position="208"/>
        <end position="327"/>
    </location>
</feature>
<accession>A0A318KPK2</accession>
<keyword evidence="3" id="KW-1185">Reference proteome</keyword>
<dbReference type="RefSeq" id="WP_161650502.1">
    <property type="nucleotide sequence ID" value="NZ_CABKRQ010000002.1"/>
</dbReference>
<evidence type="ECO:0000259" key="1">
    <source>
        <dbReference type="Pfam" id="PF13349"/>
    </source>
</evidence>
<feature type="domain" description="DUF4097" evidence="1">
    <location>
        <begin position="54"/>
        <end position="195"/>
    </location>
</feature>
<dbReference type="EMBL" id="QJKH01000005">
    <property type="protein sequence ID" value="PXX79600.1"/>
    <property type="molecule type" value="Genomic_DNA"/>
</dbReference>
<dbReference type="Pfam" id="PF13349">
    <property type="entry name" value="DUF4097"/>
    <property type="match status" value="2"/>
</dbReference>
<dbReference type="AlphaFoldDB" id="A0A318KPK2"/>
<evidence type="ECO:0000313" key="2">
    <source>
        <dbReference type="EMBL" id="PXX79600.1"/>
    </source>
</evidence>
<comment type="caution">
    <text evidence="2">The sequence shown here is derived from an EMBL/GenBank/DDBJ whole genome shotgun (WGS) entry which is preliminary data.</text>
</comment>
<protein>
    <submittedName>
        <fullName evidence="2">Putative adhesin</fullName>
    </submittedName>
</protein>
<dbReference type="InterPro" id="IPR025164">
    <property type="entry name" value="Toastrack_DUF4097"/>
</dbReference>
<reference evidence="2 3" key="1">
    <citation type="submission" date="2018-05" db="EMBL/GenBank/DDBJ databases">
        <title>Genomic Encyclopedia of Type Strains, Phase IV (KMG-IV): sequencing the most valuable type-strain genomes for metagenomic binning, comparative biology and taxonomic classification.</title>
        <authorList>
            <person name="Goeker M."/>
        </authorList>
    </citation>
    <scope>NUCLEOTIDE SEQUENCE [LARGE SCALE GENOMIC DNA]</scope>
    <source>
        <strain evidence="2 3">JC118</strain>
    </source>
</reference>
<sequence length="348" mass="38887">MIKMIKQISLMLISAGLLLILGGFASVDFDVYKLSTVIDEEVVYRTKTIPLDEIRKLTVSVSYSDLVIETSPTDDFVITYPESESLQYNLNVTSNRIDLEKKSVLKLMNWFTITDREDTVVTIQVPKAFQGVLAVNGSHGDAQIKDLQSLSMFTVDYKYGDCWLTSIDAESVSLQFAHGKSVLENFQCESLSIEDGYMESEYDTLKISEDLRISSSHGSVEMSNVEADLMRNDFNYSSLTIADSKFAEQVNIIMAHEDVKIKTSSMAGLCVDGNYVNLQLQDNDVQSIYVDLRHGDVEGTLKGAEDEYSTNAVVTHGDANISSQYREGAKYELDLMLDYSNAKLAFTK</sequence>
<organism evidence="2 3">
    <name type="scientific">Dielma fastidiosa</name>
    <dbReference type="NCBI Taxonomy" id="1034346"/>
    <lineage>
        <taxon>Bacteria</taxon>
        <taxon>Bacillati</taxon>
        <taxon>Bacillota</taxon>
        <taxon>Erysipelotrichia</taxon>
        <taxon>Erysipelotrichales</taxon>
        <taxon>Erysipelotrichaceae</taxon>
        <taxon>Dielma</taxon>
    </lineage>
</organism>
<evidence type="ECO:0000313" key="3">
    <source>
        <dbReference type="Proteomes" id="UP000247612"/>
    </source>
</evidence>
<name>A0A318KPK2_9FIRM</name>
<gene>
    <name evidence="2" type="ORF">DES51_10571</name>
</gene>
<dbReference type="Proteomes" id="UP000247612">
    <property type="component" value="Unassembled WGS sequence"/>
</dbReference>